<dbReference type="InterPro" id="IPR007694">
    <property type="entry name" value="DNA_helicase_DnaB-like_C"/>
</dbReference>
<dbReference type="Gene3D" id="3.40.50.300">
    <property type="entry name" value="P-loop containing nucleotide triphosphate hydrolases"/>
    <property type="match status" value="1"/>
</dbReference>
<dbReference type="Gene3D" id="3.40.1360.10">
    <property type="match status" value="1"/>
</dbReference>
<proteinExistence type="predicted"/>
<dbReference type="InterPro" id="IPR027032">
    <property type="entry name" value="Twinkle-like"/>
</dbReference>
<evidence type="ECO:0000259" key="1">
    <source>
        <dbReference type="PROSITE" id="PS51199"/>
    </source>
</evidence>
<dbReference type="InterPro" id="IPR034154">
    <property type="entry name" value="TOPRIM_DnaG/twinkle"/>
</dbReference>
<reference evidence="2" key="1">
    <citation type="submission" date="2016-03" db="EMBL/GenBank/DDBJ databases">
        <title>Mechanisms controlling the formation of the plant cell surface in tip-growing cells are functionally conserved among land plants.</title>
        <authorList>
            <person name="Honkanen S."/>
            <person name="Jones V.A."/>
            <person name="Morieri G."/>
            <person name="Champion C."/>
            <person name="Hetherington A.J."/>
            <person name="Kelly S."/>
            <person name="Saint-Marcoux D."/>
            <person name="Proust H."/>
            <person name="Prescott H."/>
            <person name="Dolan L."/>
        </authorList>
    </citation>
    <scope>NUCLEOTIDE SEQUENCE [LARGE SCALE GENOMIC DNA]</scope>
    <source>
        <tissue evidence="2">Whole gametophyte</tissue>
    </source>
</reference>
<dbReference type="SUPFAM" id="SSF56731">
    <property type="entry name" value="DNA primase core"/>
    <property type="match status" value="1"/>
</dbReference>
<dbReference type="InterPro" id="IPR006171">
    <property type="entry name" value="TOPRIM_dom"/>
</dbReference>
<accession>A0A176WP43</accession>
<dbReference type="Pfam" id="PF03796">
    <property type="entry name" value="DnaB_C"/>
    <property type="match status" value="1"/>
</dbReference>
<dbReference type="Proteomes" id="UP000077202">
    <property type="component" value="Unassembled WGS sequence"/>
</dbReference>
<gene>
    <name evidence="2" type="ORF">AXG93_4875s1100</name>
</gene>
<dbReference type="GO" id="GO:0043139">
    <property type="term" value="F:5'-3' DNA helicase activity"/>
    <property type="evidence" value="ECO:0007669"/>
    <property type="project" value="InterPro"/>
</dbReference>
<dbReference type="PANTHER" id="PTHR12873:SF0">
    <property type="entry name" value="TWINKLE MTDNA HELICASE"/>
    <property type="match status" value="1"/>
</dbReference>
<dbReference type="PROSITE" id="PS51199">
    <property type="entry name" value="SF4_HELICASE"/>
    <property type="match status" value="1"/>
</dbReference>
<sequence length="737" mass="82717">MVLAGHVRAAGGRIQVTSVWSASTGLARHIWWLPVLPSLCCKPLQLRTCRTVPRRCVEPISQLTRGKRSFYNGCFRTSLSLAIHRSMGAAAMAREREPVPRNNEKTTREQLAKVNIILPSYAPGQYRIVCPECDGGTNREKSLAVGIDDTGLALWICHRGTCGWKGSGPTKVVGTKDEAHTNGTARPTKVAKEMKQNVKPQPITIESLALQPPPIEVVEWFHERGISANTLEKNQVRCINTTGDVVIAFPYTREGDIVNCKFRSVDKKFWQVLVKAMVSDFCKGLILACVKGAEKVLYGLDDIKNSKEIIIVEGEIDKLTLYEAGYTNCVSVPDGAPPKVSTDTNVSRVTSDGAVPKGSTIATQDKKYEYLYNCREYFTNATRIVLATDSDEPGLALAEELARRLGRERCWRVKWPKREGEAAVCKDANEVLQYLGPEAVRNVIETSELYPIRGLFQFSQFFKEIDDYYHLRMGDERGVSTGWSGLDSIYRVVPGELTVVTGVPNSGKSEWIDALLCNLSRDYNWTFALCSMENKVREHARKLLEKHLKKPFFDAPYANSISRMDKGAFERGKSWLNQNFFLIRCEDDELPSVDWVLDLAKAAVLRHGVRGLVIDPYNELDHQRPSSQTETEYVSQMLTRVKRFAQHHDCHVWFVAHPKQLQVWRGEAPGLYDISGSAHFINKCDNGLVIHRNRDPDAGPLDQVQVLVRKVRNKAAGTIGEATLRYDRATGEYADVI</sequence>
<dbReference type="SMART" id="SM00493">
    <property type="entry name" value="TOPRIM"/>
    <property type="match status" value="1"/>
</dbReference>
<evidence type="ECO:0000313" key="3">
    <source>
        <dbReference type="Proteomes" id="UP000077202"/>
    </source>
</evidence>
<dbReference type="GO" id="GO:0006260">
    <property type="term" value="P:DNA replication"/>
    <property type="evidence" value="ECO:0007669"/>
    <property type="project" value="InterPro"/>
</dbReference>
<name>A0A176WP43_MARPO</name>
<dbReference type="AlphaFoldDB" id="A0A176WP43"/>
<dbReference type="GO" id="GO:0005524">
    <property type="term" value="F:ATP binding"/>
    <property type="evidence" value="ECO:0007669"/>
    <property type="project" value="InterPro"/>
</dbReference>
<dbReference type="InterPro" id="IPR027417">
    <property type="entry name" value="P-loop_NTPase"/>
</dbReference>
<dbReference type="EMBL" id="LVLJ01000408">
    <property type="protein sequence ID" value="OAE34391.1"/>
    <property type="molecule type" value="Genomic_DNA"/>
</dbReference>
<keyword evidence="3" id="KW-1185">Reference proteome</keyword>
<dbReference type="Pfam" id="PF13662">
    <property type="entry name" value="Toprim_4"/>
    <property type="match status" value="1"/>
</dbReference>
<evidence type="ECO:0000313" key="2">
    <source>
        <dbReference type="EMBL" id="OAE34391.1"/>
    </source>
</evidence>
<feature type="domain" description="SF4 helicase" evidence="1">
    <location>
        <begin position="472"/>
        <end position="737"/>
    </location>
</feature>
<dbReference type="GO" id="GO:0003697">
    <property type="term" value="F:single-stranded DNA binding"/>
    <property type="evidence" value="ECO:0007669"/>
    <property type="project" value="InterPro"/>
</dbReference>
<dbReference type="SUPFAM" id="SSF52540">
    <property type="entry name" value="P-loop containing nucleoside triphosphate hydrolases"/>
    <property type="match status" value="1"/>
</dbReference>
<dbReference type="CDD" id="cd01029">
    <property type="entry name" value="TOPRIM_primases"/>
    <property type="match status" value="1"/>
</dbReference>
<protein>
    <recommendedName>
        <fullName evidence="1">SF4 helicase domain-containing protein</fullName>
    </recommendedName>
</protein>
<organism evidence="2 3">
    <name type="scientific">Marchantia polymorpha subsp. ruderalis</name>
    <dbReference type="NCBI Taxonomy" id="1480154"/>
    <lineage>
        <taxon>Eukaryota</taxon>
        <taxon>Viridiplantae</taxon>
        <taxon>Streptophyta</taxon>
        <taxon>Embryophyta</taxon>
        <taxon>Marchantiophyta</taxon>
        <taxon>Marchantiopsida</taxon>
        <taxon>Marchantiidae</taxon>
        <taxon>Marchantiales</taxon>
        <taxon>Marchantiaceae</taxon>
        <taxon>Marchantia</taxon>
    </lineage>
</organism>
<dbReference type="PANTHER" id="PTHR12873">
    <property type="entry name" value="T7-LIKE MITOCHONDRIAL DNA HELICASE"/>
    <property type="match status" value="1"/>
</dbReference>
<comment type="caution">
    <text evidence="2">The sequence shown here is derived from an EMBL/GenBank/DDBJ whole genome shotgun (WGS) entry which is preliminary data.</text>
</comment>